<evidence type="ECO:0000313" key="11">
    <source>
        <dbReference type="Proteomes" id="UP000194903"/>
    </source>
</evidence>
<dbReference type="Pfam" id="PF00480">
    <property type="entry name" value="ROK"/>
    <property type="match status" value="1"/>
</dbReference>
<dbReference type="OrthoDB" id="9810372at2"/>
<evidence type="ECO:0000256" key="5">
    <source>
        <dbReference type="ARBA" id="ARBA00022741"/>
    </source>
</evidence>
<keyword evidence="5" id="KW-0547">Nucleotide-binding</keyword>
<evidence type="ECO:0000313" key="9">
    <source>
        <dbReference type="EMBL" id="OUM19605.1"/>
    </source>
</evidence>
<proteinExistence type="inferred from homology"/>
<comment type="caution">
    <text evidence="9">The sequence shown here is derived from an EMBL/GenBank/DDBJ whole genome shotgun (WGS) entry which is preliminary data.</text>
</comment>
<dbReference type="Proteomes" id="UP000194903">
    <property type="component" value="Unassembled WGS sequence"/>
</dbReference>
<evidence type="ECO:0000256" key="6">
    <source>
        <dbReference type="ARBA" id="ARBA00022777"/>
    </source>
</evidence>
<protein>
    <recommendedName>
        <fullName evidence="3">Glucokinase</fullName>
        <ecNumber evidence="2">2.7.1.2</ecNumber>
    </recommendedName>
    <alternativeName>
        <fullName evidence="8">Glucose kinase</fullName>
    </alternativeName>
</protein>
<comment type="similarity">
    <text evidence="1">Belongs to the ROK (NagC/XylR) family.</text>
</comment>
<keyword evidence="7" id="KW-0067">ATP-binding</keyword>
<dbReference type="EC" id="2.7.1.2" evidence="2"/>
<keyword evidence="6 9" id="KW-0418">Kinase</keyword>
<dbReference type="Gene3D" id="3.30.420.40">
    <property type="match status" value="2"/>
</dbReference>
<dbReference type="GO" id="GO:0005737">
    <property type="term" value="C:cytoplasm"/>
    <property type="evidence" value="ECO:0007669"/>
    <property type="project" value="InterPro"/>
</dbReference>
<dbReference type="NCBIfam" id="TIGR00744">
    <property type="entry name" value="ROK_glcA_fam"/>
    <property type="match status" value="1"/>
</dbReference>
<organism evidence="9 11">
    <name type="scientific">Butyricicoccus porcorum</name>
    <dbReference type="NCBI Taxonomy" id="1945634"/>
    <lineage>
        <taxon>Bacteria</taxon>
        <taxon>Bacillati</taxon>
        <taxon>Bacillota</taxon>
        <taxon>Clostridia</taxon>
        <taxon>Eubacteriales</taxon>
        <taxon>Butyricicoccaceae</taxon>
        <taxon>Butyricicoccus</taxon>
    </lineage>
</organism>
<evidence type="ECO:0000313" key="10">
    <source>
        <dbReference type="EMBL" id="OUM19609.1"/>
    </source>
</evidence>
<dbReference type="InterPro" id="IPR049874">
    <property type="entry name" value="ROK_cs"/>
</dbReference>
<dbReference type="GO" id="GO:0005524">
    <property type="term" value="F:ATP binding"/>
    <property type="evidence" value="ECO:0007669"/>
    <property type="project" value="UniProtKB-KW"/>
</dbReference>
<dbReference type="AlphaFoldDB" id="A0A252F1A4"/>
<sequence>MKTYAFGVDLGGTTVKLGLFRTDSTLIEKWEIVTRTENHGEHLLPDIAQSIHEKMLEKSISLDEVAGVGMGVPGAVLHDSYVKPCVNLDQWGGEIAAQLSALCHDLPVKIVNDANAAALGEMANGSGKGYKNLVMITLGTGVGGAVIVDGKLIAGVHGAGGEIGHIKVAEPGDDVCGCGKSGCLERFSSATGVVLRAKKLLEDDSISSKMNSFDPLTCKDVIDCAKEGDEAAMQVVDLMTRMLGKALAMVSCVADPEVVVIGGGVSRAGSIITDGIRKYFLQYAFPATEDTRFVLAELGNDAGIYGAVQMVLA</sequence>
<reference evidence="9 11" key="1">
    <citation type="submission" date="2017-05" db="EMBL/GenBank/DDBJ databases">
        <title>Butyricicoccus porcorum sp. nov. a butyrate-producing bacterium from the swine intestinal tract.</title>
        <authorList>
            <person name="Trachsel J."/>
            <person name="Humphrey S."/>
            <person name="Allen H.K."/>
        </authorList>
    </citation>
    <scope>NUCLEOTIDE SEQUENCE [LARGE SCALE GENOMIC DNA]</scope>
    <source>
        <strain evidence="9">BB10</strain>
    </source>
</reference>
<dbReference type="EMBL" id="NHOC01000012">
    <property type="protein sequence ID" value="OUM19609.1"/>
    <property type="molecule type" value="Genomic_DNA"/>
</dbReference>
<dbReference type="RefSeq" id="WP_087021949.1">
    <property type="nucleotide sequence ID" value="NZ_CP178353.1"/>
</dbReference>
<dbReference type="GO" id="GO:0006096">
    <property type="term" value="P:glycolytic process"/>
    <property type="evidence" value="ECO:0007669"/>
    <property type="project" value="InterPro"/>
</dbReference>
<dbReference type="PANTHER" id="PTHR18964">
    <property type="entry name" value="ROK (REPRESSOR, ORF, KINASE) FAMILY"/>
    <property type="match status" value="1"/>
</dbReference>
<evidence type="ECO:0000256" key="3">
    <source>
        <dbReference type="ARBA" id="ARBA00014701"/>
    </source>
</evidence>
<keyword evidence="11" id="KW-1185">Reference proteome</keyword>
<accession>A0A252F1A4</accession>
<dbReference type="InterPro" id="IPR043129">
    <property type="entry name" value="ATPase_NBD"/>
</dbReference>
<dbReference type="InterPro" id="IPR000600">
    <property type="entry name" value="ROK"/>
</dbReference>
<evidence type="ECO:0000256" key="8">
    <source>
        <dbReference type="ARBA" id="ARBA00032386"/>
    </source>
</evidence>
<dbReference type="PROSITE" id="PS01125">
    <property type="entry name" value="ROK"/>
    <property type="match status" value="1"/>
</dbReference>
<gene>
    <name evidence="10" type="ORF">CBW42_12155</name>
    <name evidence="9" type="ORF">CBW42_12270</name>
</gene>
<evidence type="ECO:0000256" key="1">
    <source>
        <dbReference type="ARBA" id="ARBA00006479"/>
    </source>
</evidence>
<dbReference type="InterPro" id="IPR004654">
    <property type="entry name" value="ROK_glcA"/>
</dbReference>
<dbReference type="EMBL" id="NHOC01000013">
    <property type="protein sequence ID" value="OUM19605.1"/>
    <property type="molecule type" value="Genomic_DNA"/>
</dbReference>
<keyword evidence="4" id="KW-0808">Transferase</keyword>
<evidence type="ECO:0000256" key="2">
    <source>
        <dbReference type="ARBA" id="ARBA00012323"/>
    </source>
</evidence>
<dbReference type="GO" id="GO:0004340">
    <property type="term" value="F:glucokinase activity"/>
    <property type="evidence" value="ECO:0007669"/>
    <property type="project" value="UniProtKB-EC"/>
</dbReference>
<name>A0A252F1A4_9FIRM</name>
<dbReference type="PANTHER" id="PTHR18964:SF149">
    <property type="entry name" value="BIFUNCTIONAL UDP-N-ACETYLGLUCOSAMINE 2-EPIMERASE_N-ACETYLMANNOSAMINE KINASE"/>
    <property type="match status" value="1"/>
</dbReference>
<evidence type="ECO:0000256" key="7">
    <source>
        <dbReference type="ARBA" id="ARBA00022840"/>
    </source>
</evidence>
<evidence type="ECO:0000256" key="4">
    <source>
        <dbReference type="ARBA" id="ARBA00022679"/>
    </source>
</evidence>
<dbReference type="SUPFAM" id="SSF53067">
    <property type="entry name" value="Actin-like ATPase domain"/>
    <property type="match status" value="1"/>
</dbReference>